<keyword evidence="2" id="KW-0812">Transmembrane</keyword>
<dbReference type="STRING" id="349106.PsycPRwf_0933"/>
<dbReference type="eggNOG" id="COG3671">
    <property type="taxonomic scope" value="Bacteria"/>
</dbReference>
<name>A5WDZ2_PSYWF</name>
<accession>A5WDZ2</accession>
<dbReference type="KEGG" id="prw:PsycPRwf_0933"/>
<evidence type="ECO:0000256" key="2">
    <source>
        <dbReference type="SAM" id="Phobius"/>
    </source>
</evidence>
<organism evidence="3">
    <name type="scientific">Psychrobacter sp. (strain PRwf-1)</name>
    <dbReference type="NCBI Taxonomy" id="349106"/>
    <lineage>
        <taxon>Bacteria</taxon>
        <taxon>Pseudomonadati</taxon>
        <taxon>Pseudomonadota</taxon>
        <taxon>Gammaproteobacteria</taxon>
        <taxon>Moraxellales</taxon>
        <taxon>Moraxellaceae</taxon>
        <taxon>Psychrobacter</taxon>
    </lineage>
</organism>
<dbReference type="AlphaFoldDB" id="A5WDZ2"/>
<evidence type="ECO:0000256" key="1">
    <source>
        <dbReference type="SAM" id="MobiDB-lite"/>
    </source>
</evidence>
<proteinExistence type="predicted"/>
<dbReference type="EMBL" id="CP000713">
    <property type="protein sequence ID" value="ABQ93883.1"/>
    <property type="molecule type" value="Genomic_DNA"/>
</dbReference>
<sequence>MDPKHSDNNSGKPTLDKPNLDRPVFDSTTEFGHSNLVRQPIGAPDILSHEQQESLIRYNHITYLLYALSFFTAGLMWIVPIVMNYARRQQADGTWLATHFDWQIKTFWYSIILGILGIIIGVIGLGGLGIGVFADSSNVALGSTALTVVGGIIFLFSIIWHIYRIVKGWIALSDKRPI</sequence>
<feature type="compositionally biased region" description="Basic and acidic residues" evidence="1">
    <location>
        <begin position="14"/>
        <end position="23"/>
    </location>
</feature>
<feature type="transmembrane region" description="Helical" evidence="2">
    <location>
        <begin position="63"/>
        <end position="86"/>
    </location>
</feature>
<gene>
    <name evidence="3" type="ordered locus">PsycPRwf_0933</name>
</gene>
<reference evidence="3" key="1">
    <citation type="submission" date="2007-05" db="EMBL/GenBank/DDBJ databases">
        <title>Complete sequence of chromosome of Psychrobacter sp. PRwf-1.</title>
        <authorList>
            <consortium name="US DOE Joint Genome Institute"/>
            <person name="Copeland A."/>
            <person name="Lucas S."/>
            <person name="Lapidus A."/>
            <person name="Barry K."/>
            <person name="Detter J.C."/>
            <person name="Glavina del Rio T."/>
            <person name="Hammon N."/>
            <person name="Israni S."/>
            <person name="Dalin E."/>
            <person name="Tice H."/>
            <person name="Pitluck S."/>
            <person name="Chain P."/>
            <person name="Malfatti S."/>
            <person name="Shin M."/>
            <person name="Vergez L."/>
            <person name="Schmutz J."/>
            <person name="Larimer F."/>
            <person name="Land M."/>
            <person name="Hauser L."/>
            <person name="Kyrpides N."/>
            <person name="Kim E."/>
            <person name="Tiedje J."/>
            <person name="Richardson P."/>
        </authorList>
    </citation>
    <scope>NUCLEOTIDE SEQUENCE [LARGE SCALE GENOMIC DNA]</scope>
    <source>
        <strain evidence="3">PRwf-1</strain>
    </source>
</reference>
<evidence type="ECO:0000313" key="3">
    <source>
        <dbReference type="EMBL" id="ABQ93883.1"/>
    </source>
</evidence>
<keyword evidence="2" id="KW-1133">Transmembrane helix</keyword>
<feature type="region of interest" description="Disordered" evidence="1">
    <location>
        <begin position="1"/>
        <end position="23"/>
    </location>
</feature>
<dbReference type="HOGENOM" id="CLU_129294_1_0_6"/>
<protein>
    <submittedName>
        <fullName evidence="3">Membrane protein-like protein</fullName>
    </submittedName>
</protein>
<feature type="transmembrane region" description="Helical" evidence="2">
    <location>
        <begin position="107"/>
        <end position="134"/>
    </location>
</feature>
<feature type="transmembrane region" description="Helical" evidence="2">
    <location>
        <begin position="140"/>
        <end position="163"/>
    </location>
</feature>
<keyword evidence="2" id="KW-0472">Membrane</keyword>